<dbReference type="Proteomes" id="UP000431092">
    <property type="component" value="Unassembled WGS sequence"/>
</dbReference>
<proteinExistence type="predicted"/>
<dbReference type="AlphaFoldDB" id="A0A6I3IFG4"/>
<dbReference type="InterPro" id="IPR013434">
    <property type="entry name" value="CHP02611"/>
</dbReference>
<reference evidence="2 3" key="1">
    <citation type="submission" date="2019-11" db="EMBL/GenBank/DDBJ databases">
        <title>Whole genome sequencing identifies a novel species of the genus Arsenicicoccus isolated from human blood.</title>
        <authorList>
            <person name="Jeong J.H."/>
            <person name="Kweon O.J."/>
            <person name="Kim H.R."/>
            <person name="Kim T.-H."/>
            <person name="Ha S.-M."/>
            <person name="Lee M.-K."/>
        </authorList>
    </citation>
    <scope>NUCLEOTIDE SEQUENCE [LARGE SCALE GENOMIC DNA]</scope>
    <source>
        <strain evidence="2 3">MKL-02</strain>
    </source>
</reference>
<evidence type="ECO:0000313" key="3">
    <source>
        <dbReference type="Proteomes" id="UP000431092"/>
    </source>
</evidence>
<dbReference type="InterPro" id="IPR019099">
    <property type="entry name" value="Uncharacterised_PGPGW_TM"/>
</dbReference>
<keyword evidence="1" id="KW-0812">Transmembrane</keyword>
<sequence length="132" mass="14824">MTERDWAWRRRLRADPRSHAVYRAVVGAVGLVIVVVGLILVPFPGPGWLIVFLGVLVWATEFAWAQRLHGWGMGHLRRWNDWLLRQPVWVRAAVGLATAAFVGLVVLTTMAFTGVPAWLPDPVERVLVDLLP</sequence>
<feature type="transmembrane region" description="Helical" evidence="1">
    <location>
        <begin position="20"/>
        <end position="41"/>
    </location>
</feature>
<name>A0A6I3IFG4_9MICO</name>
<gene>
    <name evidence="2" type="ORF">GGG17_00665</name>
</gene>
<evidence type="ECO:0000313" key="2">
    <source>
        <dbReference type="EMBL" id="MTB70515.1"/>
    </source>
</evidence>
<feature type="transmembrane region" description="Helical" evidence="1">
    <location>
        <begin position="47"/>
        <end position="67"/>
    </location>
</feature>
<protein>
    <submittedName>
        <fullName evidence="2">TIGR02611 family protein</fullName>
    </submittedName>
</protein>
<keyword evidence="1" id="KW-0472">Membrane</keyword>
<dbReference type="NCBIfam" id="TIGR02611">
    <property type="entry name" value="TIGR02611 family protein"/>
    <property type="match status" value="1"/>
</dbReference>
<dbReference type="RefSeq" id="WP_154591892.1">
    <property type="nucleotide sequence ID" value="NZ_WLVL01000003.1"/>
</dbReference>
<comment type="caution">
    <text evidence="2">The sequence shown here is derived from an EMBL/GenBank/DDBJ whole genome shotgun (WGS) entry which is preliminary data.</text>
</comment>
<feature type="transmembrane region" description="Helical" evidence="1">
    <location>
        <begin position="88"/>
        <end position="112"/>
    </location>
</feature>
<keyword evidence="1" id="KW-1133">Transmembrane helix</keyword>
<evidence type="ECO:0000256" key="1">
    <source>
        <dbReference type="SAM" id="Phobius"/>
    </source>
</evidence>
<organism evidence="2 3">
    <name type="scientific">Arsenicicoccus cauae</name>
    <dbReference type="NCBI Taxonomy" id="2663847"/>
    <lineage>
        <taxon>Bacteria</taxon>
        <taxon>Bacillati</taxon>
        <taxon>Actinomycetota</taxon>
        <taxon>Actinomycetes</taxon>
        <taxon>Micrococcales</taxon>
        <taxon>Intrasporangiaceae</taxon>
        <taxon>Arsenicicoccus</taxon>
    </lineage>
</organism>
<dbReference type="EMBL" id="WLVL01000003">
    <property type="protein sequence ID" value="MTB70515.1"/>
    <property type="molecule type" value="Genomic_DNA"/>
</dbReference>
<accession>A0A6I3IFG4</accession>
<keyword evidence="3" id="KW-1185">Reference proteome</keyword>
<dbReference type="Pfam" id="PF09656">
    <property type="entry name" value="PGPGW"/>
    <property type="match status" value="1"/>
</dbReference>